<dbReference type="GO" id="GO:0015986">
    <property type="term" value="P:proton motive force-driven ATP synthesis"/>
    <property type="evidence" value="ECO:0007669"/>
    <property type="project" value="InterPro"/>
</dbReference>
<evidence type="ECO:0000256" key="10">
    <source>
        <dbReference type="ARBA" id="ARBA00023128"/>
    </source>
</evidence>
<protein>
    <recommendedName>
        <fullName evidence="12">ATP synthase complex subunit 8</fullName>
    </recommendedName>
</protein>
<evidence type="ECO:0000256" key="2">
    <source>
        <dbReference type="ARBA" id="ARBA00008892"/>
    </source>
</evidence>
<dbReference type="GO" id="GO:0045259">
    <property type="term" value="C:proton-transporting ATP synthase complex"/>
    <property type="evidence" value="ECO:0007669"/>
    <property type="project" value="UniProtKB-KW"/>
</dbReference>
<evidence type="ECO:0000256" key="13">
    <source>
        <dbReference type="SAM" id="Phobius"/>
    </source>
</evidence>
<dbReference type="GO" id="GO:0015078">
    <property type="term" value="F:proton transmembrane transporter activity"/>
    <property type="evidence" value="ECO:0007669"/>
    <property type="project" value="InterPro"/>
</dbReference>
<proteinExistence type="inferred from homology"/>
<evidence type="ECO:0000256" key="5">
    <source>
        <dbReference type="ARBA" id="ARBA00022547"/>
    </source>
</evidence>
<name>A0A482JMN1_9HYME</name>
<evidence type="ECO:0000256" key="9">
    <source>
        <dbReference type="ARBA" id="ARBA00023065"/>
    </source>
</evidence>
<keyword evidence="9 12" id="KW-0406">Ion transport</keyword>
<comment type="subunit">
    <text evidence="3">F-type ATPases have 2 components, CF(1) - the catalytic core - and CF(0) - the membrane proton channel.</text>
</comment>
<dbReference type="AlphaFoldDB" id="A0A482JMN1"/>
<evidence type="ECO:0000256" key="12">
    <source>
        <dbReference type="RuleBase" id="RU003661"/>
    </source>
</evidence>
<dbReference type="InterPro" id="IPR001421">
    <property type="entry name" value="ATP8_metazoa"/>
</dbReference>
<evidence type="ECO:0000256" key="1">
    <source>
        <dbReference type="ARBA" id="ARBA00004304"/>
    </source>
</evidence>
<comment type="subcellular location">
    <subcellularLocation>
        <location evidence="1 12">Mitochondrion membrane</location>
        <topology evidence="1 12">Single-pass membrane protein</topology>
    </subcellularLocation>
</comment>
<evidence type="ECO:0000256" key="7">
    <source>
        <dbReference type="ARBA" id="ARBA00022781"/>
    </source>
</evidence>
<evidence type="ECO:0000256" key="11">
    <source>
        <dbReference type="ARBA" id="ARBA00023136"/>
    </source>
</evidence>
<organism evidence="14">
    <name type="scientific">Bombus asiaticus</name>
    <dbReference type="NCBI Taxonomy" id="395507"/>
    <lineage>
        <taxon>Eukaryota</taxon>
        <taxon>Metazoa</taxon>
        <taxon>Ecdysozoa</taxon>
        <taxon>Arthropoda</taxon>
        <taxon>Hexapoda</taxon>
        <taxon>Insecta</taxon>
        <taxon>Pterygota</taxon>
        <taxon>Neoptera</taxon>
        <taxon>Endopterygota</taxon>
        <taxon>Hymenoptera</taxon>
        <taxon>Apocrita</taxon>
        <taxon>Aculeata</taxon>
        <taxon>Apoidea</taxon>
        <taxon>Anthophila</taxon>
        <taxon>Apidae</taxon>
        <taxon>Bombus</taxon>
        <taxon>Sibiricobombus</taxon>
    </lineage>
</organism>
<comment type="similarity">
    <text evidence="2 12">Belongs to the ATPase protein 8 family.</text>
</comment>
<dbReference type="EMBL" id="MH998259">
    <property type="protein sequence ID" value="QBP33719.1"/>
    <property type="molecule type" value="Genomic_DNA"/>
</dbReference>
<evidence type="ECO:0000256" key="3">
    <source>
        <dbReference type="ARBA" id="ARBA00011291"/>
    </source>
</evidence>
<keyword evidence="5 12" id="KW-0138">CF(0)</keyword>
<evidence type="ECO:0000313" key="14">
    <source>
        <dbReference type="EMBL" id="QBP33719.1"/>
    </source>
</evidence>
<keyword evidence="7 12" id="KW-0375">Hydrogen ion transport</keyword>
<sequence length="52" mass="6482">MPQMMPINWLMIFLLCLMCLMIIMILMNSLLLNFNMKKINNMNFNNKWKWLW</sequence>
<geneLocation type="mitochondrion" evidence="14"/>
<feature type="transmembrane region" description="Helical" evidence="13">
    <location>
        <begin position="6"/>
        <end position="32"/>
    </location>
</feature>
<evidence type="ECO:0000256" key="6">
    <source>
        <dbReference type="ARBA" id="ARBA00022692"/>
    </source>
</evidence>
<keyword evidence="10 12" id="KW-0496">Mitochondrion</keyword>
<gene>
    <name evidence="14" type="primary">atp8</name>
</gene>
<keyword evidence="11 13" id="KW-0472">Membrane</keyword>
<dbReference type="GO" id="GO:0031966">
    <property type="term" value="C:mitochondrial membrane"/>
    <property type="evidence" value="ECO:0007669"/>
    <property type="project" value="UniProtKB-SubCell"/>
</dbReference>
<reference evidence="14" key="1">
    <citation type="journal article" date="2019" name="Mitochondrial DNA Part B Resour">
        <title>Nearly complete mitochondrial genomes of four bumblebee species (Hymenoptera: Apidae: Bombus).</title>
        <authorList>
            <person name="Zhao F."/>
            <person name="Yan J."/>
            <person name="Jiang K."/>
            <person name="Huang Z."/>
            <person name="Lin G."/>
        </authorList>
    </citation>
    <scope>NUCLEOTIDE SEQUENCE</scope>
</reference>
<accession>A0A482JMN1</accession>
<dbReference type="Pfam" id="PF00895">
    <property type="entry name" value="ATP-synt_8"/>
    <property type="match status" value="1"/>
</dbReference>
<evidence type="ECO:0000256" key="4">
    <source>
        <dbReference type="ARBA" id="ARBA00022448"/>
    </source>
</evidence>
<evidence type="ECO:0000256" key="8">
    <source>
        <dbReference type="ARBA" id="ARBA00022989"/>
    </source>
</evidence>
<keyword evidence="8 13" id="KW-1133">Transmembrane helix</keyword>
<keyword evidence="4 12" id="KW-0813">Transport</keyword>
<keyword evidence="6 12" id="KW-0812">Transmembrane</keyword>